<name>A0A448IAU2_MYCCI</name>
<gene>
    <name evidence="2" type="ORF">NCTC10485_03857</name>
</gene>
<proteinExistence type="predicted"/>
<organism evidence="2 3">
    <name type="scientific">Mycolicibacterium chitae</name>
    <name type="common">Mycobacterium chitae</name>
    <dbReference type="NCBI Taxonomy" id="1792"/>
    <lineage>
        <taxon>Bacteria</taxon>
        <taxon>Bacillati</taxon>
        <taxon>Actinomycetota</taxon>
        <taxon>Actinomycetes</taxon>
        <taxon>Mycobacteriales</taxon>
        <taxon>Mycobacteriaceae</taxon>
        <taxon>Mycolicibacterium</taxon>
    </lineage>
</organism>
<keyword evidence="2" id="KW-0812">Transmembrane</keyword>
<reference evidence="2 3" key="1">
    <citation type="submission" date="2018-12" db="EMBL/GenBank/DDBJ databases">
        <authorList>
            <consortium name="Pathogen Informatics"/>
        </authorList>
    </citation>
    <scope>NUCLEOTIDE SEQUENCE [LARGE SCALE GENOMIC DNA]</scope>
    <source>
        <strain evidence="2 3">NCTC10485</strain>
    </source>
</reference>
<dbReference type="EMBL" id="LR134355">
    <property type="protein sequence ID" value="VEG49549.1"/>
    <property type="molecule type" value="Genomic_DNA"/>
</dbReference>
<evidence type="ECO:0000313" key="2">
    <source>
        <dbReference type="EMBL" id="VEG49549.1"/>
    </source>
</evidence>
<dbReference type="AlphaFoldDB" id="A0A448IAU2"/>
<sequence>MADDVTKARWAIGAAAAVLLTGIVLPATAQANNDSYVTGVGVKQTVDCAGGTLFVNGSGNSVTALGDCWAVTMQGSGNTVIADHVINDITVYGWDQIAYFKNGNPALIDRGRELGMTNRLARVAA</sequence>
<feature type="signal peptide" evidence="1">
    <location>
        <begin position="1"/>
        <end position="29"/>
    </location>
</feature>
<keyword evidence="1" id="KW-0732">Signal</keyword>
<evidence type="ECO:0000256" key="1">
    <source>
        <dbReference type="SAM" id="SignalP"/>
    </source>
</evidence>
<keyword evidence="3" id="KW-1185">Reference proteome</keyword>
<protein>
    <submittedName>
        <fullName evidence="2">Transmembrane protein</fullName>
    </submittedName>
</protein>
<evidence type="ECO:0000313" key="3">
    <source>
        <dbReference type="Proteomes" id="UP000282551"/>
    </source>
</evidence>
<feature type="chain" id="PRO_5039720786" evidence="1">
    <location>
        <begin position="30"/>
        <end position="125"/>
    </location>
</feature>
<dbReference type="InterPro" id="IPR021417">
    <property type="entry name" value="DUF3060"/>
</dbReference>
<dbReference type="Proteomes" id="UP000282551">
    <property type="component" value="Chromosome"/>
</dbReference>
<accession>A0A448IAU2</accession>
<dbReference type="Pfam" id="PF11259">
    <property type="entry name" value="DUF3060"/>
    <property type="match status" value="1"/>
</dbReference>
<keyword evidence="2" id="KW-0472">Membrane</keyword>